<dbReference type="Proteomes" id="UP001140230">
    <property type="component" value="Unassembled WGS sequence"/>
</dbReference>
<protein>
    <submittedName>
        <fullName evidence="2">Transposase</fullName>
    </submittedName>
</protein>
<dbReference type="AlphaFoldDB" id="A0A9X3YZI8"/>
<dbReference type="Pfam" id="PF13340">
    <property type="entry name" value="DUF4096"/>
    <property type="match status" value="1"/>
</dbReference>
<feature type="non-terminal residue" evidence="2">
    <location>
        <position position="107"/>
    </location>
</feature>
<evidence type="ECO:0000259" key="1">
    <source>
        <dbReference type="Pfam" id="PF13340"/>
    </source>
</evidence>
<feature type="domain" description="Insertion element IS402-like" evidence="1">
    <location>
        <begin position="10"/>
        <end position="84"/>
    </location>
</feature>
<dbReference type="PANTHER" id="PTHR46637:SF1">
    <property type="entry name" value="BLL5188 PROTEIN"/>
    <property type="match status" value="1"/>
</dbReference>
<proteinExistence type="predicted"/>
<dbReference type="InterPro" id="IPR025161">
    <property type="entry name" value="IS402-like_dom"/>
</dbReference>
<dbReference type="EMBL" id="JANWTP010000015">
    <property type="protein sequence ID" value="MDC8637495.1"/>
    <property type="molecule type" value="Genomic_DNA"/>
</dbReference>
<accession>A0A9X3YZI8</accession>
<reference evidence="2" key="1">
    <citation type="journal article" date="2022" name="Phytopathology">
        <title>Whole genome sequencing-based tracing of a 2022 introduction and outbreak of Xanthomonas hortorum pv. pelargonii.</title>
        <authorList>
            <person name="Iruegas Bocardo F."/>
            <person name="Weisberg A.J."/>
            <person name="Riutta E.R."/>
            <person name="Kilday K.B."/>
            <person name="Bonkowski J.C."/>
            <person name="Creswell T.C."/>
            <person name="Daughtrey M."/>
            <person name="Rane K.K."/>
            <person name="Grunwald N.J."/>
            <person name="Chang J.H."/>
            <person name="Putnam M."/>
        </authorList>
    </citation>
    <scope>NUCLEOTIDE SEQUENCE</scope>
    <source>
        <strain evidence="2">22-338</strain>
    </source>
</reference>
<evidence type="ECO:0000313" key="2">
    <source>
        <dbReference type="EMBL" id="MDC8637495.1"/>
    </source>
</evidence>
<gene>
    <name evidence="2" type="ORF">NY667_06620</name>
</gene>
<reference evidence="2" key="2">
    <citation type="submission" date="2022-08" db="EMBL/GenBank/DDBJ databases">
        <authorList>
            <person name="Iruegas-Bocardo F."/>
            <person name="Weisberg A.J."/>
            <person name="Riutta E.R."/>
            <person name="Kilday K."/>
            <person name="Bonkowski J.C."/>
            <person name="Creswell T."/>
            <person name="Daughtrey M.L."/>
            <person name="Rane K."/>
            <person name="Grunwald N.J."/>
            <person name="Chang J.H."/>
            <person name="Putnam M.L."/>
        </authorList>
    </citation>
    <scope>NUCLEOTIDE SEQUENCE</scope>
    <source>
        <strain evidence="2">22-338</strain>
    </source>
</reference>
<evidence type="ECO:0000313" key="3">
    <source>
        <dbReference type="Proteomes" id="UP001140230"/>
    </source>
</evidence>
<organism evidence="2 3">
    <name type="scientific">Xanthomonas hortorum pv. hederae</name>
    <dbReference type="NCBI Taxonomy" id="453603"/>
    <lineage>
        <taxon>Bacteria</taxon>
        <taxon>Pseudomonadati</taxon>
        <taxon>Pseudomonadota</taxon>
        <taxon>Gammaproteobacteria</taxon>
        <taxon>Lysobacterales</taxon>
        <taxon>Lysobacteraceae</taxon>
        <taxon>Xanthomonas</taxon>
    </lineage>
</organism>
<dbReference type="PANTHER" id="PTHR46637">
    <property type="entry name" value="TIS1421-TRANSPOSASE PROTEIN A"/>
    <property type="match status" value="1"/>
</dbReference>
<dbReference type="InterPro" id="IPR052909">
    <property type="entry name" value="Transposase_6_like"/>
</dbReference>
<name>A0A9X3YZI8_9XANT</name>
<comment type="caution">
    <text evidence="2">The sequence shown here is derived from an EMBL/GenBank/DDBJ whole genome shotgun (WGS) entry which is preliminary data.</text>
</comment>
<sequence length="107" mass="12335">MTRRKEIPIALWKRIEPLIPQVKRSPKGGRPRISDQQALNGIVYVLRTGVPWEDLPLELGYGSGMTCWRRLRDWQAAGVWHRLHQVLLTELRRAQTLDLSRASLDAA</sequence>
<dbReference type="RefSeq" id="WP_273663864.1">
    <property type="nucleotide sequence ID" value="NZ_JANWTP010000015.1"/>
</dbReference>